<evidence type="ECO:0000256" key="1">
    <source>
        <dbReference type="ARBA" id="ARBA00009219"/>
    </source>
</evidence>
<organism evidence="5 6">
    <name type="scientific">Scleropages formosus</name>
    <name type="common">Asian bonytongue</name>
    <name type="synonym">Osteoglossum formosum</name>
    <dbReference type="NCBI Taxonomy" id="113540"/>
    <lineage>
        <taxon>Eukaryota</taxon>
        <taxon>Metazoa</taxon>
        <taxon>Chordata</taxon>
        <taxon>Craniata</taxon>
        <taxon>Vertebrata</taxon>
        <taxon>Euteleostomi</taxon>
        <taxon>Actinopterygii</taxon>
        <taxon>Neopterygii</taxon>
        <taxon>Teleostei</taxon>
        <taxon>Osteoglossocephala</taxon>
        <taxon>Osteoglossomorpha</taxon>
        <taxon>Osteoglossiformes</taxon>
        <taxon>Osteoglossidae</taxon>
        <taxon>Scleropages</taxon>
    </lineage>
</organism>
<evidence type="ECO:0000313" key="5">
    <source>
        <dbReference type="EMBL" id="KPP64741.1"/>
    </source>
</evidence>
<gene>
    <name evidence="5" type="ORF">Z043_116882</name>
</gene>
<keyword evidence="3" id="KW-0472">Membrane</keyword>
<dbReference type="GO" id="GO:0016616">
    <property type="term" value="F:oxidoreductase activity, acting on the CH-OH group of donors, NAD or NADP as acceptor"/>
    <property type="evidence" value="ECO:0007669"/>
    <property type="project" value="InterPro"/>
</dbReference>
<dbReference type="PANTHER" id="PTHR43245">
    <property type="entry name" value="BIFUNCTIONAL POLYMYXIN RESISTANCE PROTEIN ARNA"/>
    <property type="match status" value="1"/>
</dbReference>
<comment type="similarity">
    <text evidence="1">Belongs to the 3-beta-HSD family.</text>
</comment>
<dbReference type="EMBL" id="JARO02006812">
    <property type="protein sequence ID" value="KPP64741.1"/>
    <property type="molecule type" value="Genomic_DNA"/>
</dbReference>
<keyword evidence="2" id="KW-0560">Oxidoreductase</keyword>
<protein>
    <submittedName>
        <fullName evidence="5">Putative short-chain dehydrogenase/reductase family 42E member 2</fullName>
    </submittedName>
</protein>
<reference evidence="5 6" key="1">
    <citation type="submission" date="2015-08" db="EMBL/GenBank/DDBJ databases">
        <title>The genome of the Asian arowana (Scleropages formosus).</title>
        <authorList>
            <person name="Tan M.H."/>
            <person name="Gan H.M."/>
            <person name="Croft L.J."/>
            <person name="Austin C.M."/>
        </authorList>
    </citation>
    <scope>NUCLEOTIDE SEQUENCE [LARGE SCALE GENOMIC DNA]</scope>
    <source>
        <strain evidence="5">Aro1</strain>
    </source>
</reference>
<sequence length="519" mass="57594">CESVLERYLLSTAISGSSFSLAVKELVHVTTGRHMNTGNQNPNMHDNSVAWPADQLTSLCVPGQNSRPIQQRTNGHAPWANGTAHRANSTAAGWYQNQDCTMSLLHGISTDWATVGKVLVTGGAGYFGHRLGKALARAGASVILLDIVTPRWDIPDGAAFHQNRLSHAVSRGTGANPIDIRDYDSLYSVCNEVDCIFHTASYGMSGPEQLNKEQVESVNVGGTSNVINVCLKRRVSRLVYTSTVNVAFVGLPIEEGDEDSAPCLPLGLHTDHYSRTKAIAERMVLEANGCPLKGGSLLQACVLRPSGIYGPEERRHLHRVMVNIERRLFCFSFGNREARMNWVHVDNLVMAHVLAAEGLTLSKDYVASGQAYFINDGESVNLFEWLTPLFERLGYSRPHMHLPVSLVYSAAFLMECLHVILRPVADVPLLFTRNEVWNIAVTHTFKIEKARRDLGFSPRRYNLADSVDQYLKTRSVQPTKPLLATHRLLMLVVLGVASILYFCWENFSLQPRDHTKIYS</sequence>
<dbReference type="InterPro" id="IPR002225">
    <property type="entry name" value="3Beta_OHSteriod_DH/Estase"/>
</dbReference>
<accession>A0A0P7UAW6</accession>
<evidence type="ECO:0000259" key="4">
    <source>
        <dbReference type="Pfam" id="PF01073"/>
    </source>
</evidence>
<feature type="domain" description="3-beta hydroxysteroid dehydrogenase/isomerase" evidence="4">
    <location>
        <begin position="119"/>
        <end position="403"/>
    </location>
</feature>
<dbReference type="Proteomes" id="UP000034805">
    <property type="component" value="Unassembled WGS sequence"/>
</dbReference>
<keyword evidence="3" id="KW-1133">Transmembrane helix</keyword>
<feature type="non-terminal residue" evidence="5">
    <location>
        <position position="1"/>
    </location>
</feature>
<evidence type="ECO:0000256" key="3">
    <source>
        <dbReference type="SAM" id="Phobius"/>
    </source>
</evidence>
<keyword evidence="3" id="KW-0812">Transmembrane</keyword>
<comment type="caution">
    <text evidence="5">The sequence shown here is derived from an EMBL/GenBank/DDBJ whole genome shotgun (WGS) entry which is preliminary data.</text>
</comment>
<dbReference type="PANTHER" id="PTHR43245:SF51">
    <property type="entry name" value="SHORT CHAIN DEHYDROGENASE_REDUCTASE FAMILY 42E, MEMBER 2"/>
    <property type="match status" value="1"/>
</dbReference>
<dbReference type="Gene3D" id="3.40.50.720">
    <property type="entry name" value="NAD(P)-binding Rossmann-like Domain"/>
    <property type="match status" value="1"/>
</dbReference>
<evidence type="ECO:0000313" key="6">
    <source>
        <dbReference type="Proteomes" id="UP000034805"/>
    </source>
</evidence>
<feature type="transmembrane region" description="Helical" evidence="3">
    <location>
        <begin position="484"/>
        <end position="504"/>
    </location>
</feature>
<dbReference type="SUPFAM" id="SSF51735">
    <property type="entry name" value="NAD(P)-binding Rossmann-fold domains"/>
    <property type="match status" value="1"/>
</dbReference>
<proteinExistence type="inferred from homology"/>
<dbReference type="AlphaFoldDB" id="A0A0P7UAW6"/>
<dbReference type="Pfam" id="PF01073">
    <property type="entry name" value="3Beta_HSD"/>
    <property type="match status" value="1"/>
</dbReference>
<dbReference type="GO" id="GO:0006694">
    <property type="term" value="P:steroid biosynthetic process"/>
    <property type="evidence" value="ECO:0007669"/>
    <property type="project" value="InterPro"/>
</dbReference>
<dbReference type="InterPro" id="IPR050177">
    <property type="entry name" value="Lipid_A_modif_metabolic_enz"/>
</dbReference>
<evidence type="ECO:0000256" key="2">
    <source>
        <dbReference type="ARBA" id="ARBA00023002"/>
    </source>
</evidence>
<dbReference type="InterPro" id="IPR036291">
    <property type="entry name" value="NAD(P)-bd_dom_sf"/>
</dbReference>
<name>A0A0P7UAW6_SCLFO</name>
<dbReference type="STRING" id="113540.ENSSFOP00015015634"/>